<comment type="caution">
    <text evidence="10">The sequence shown here is derived from an EMBL/GenBank/DDBJ whole genome shotgun (WGS) entry which is preliminary data.</text>
</comment>
<feature type="transmembrane region" description="Helical" evidence="8">
    <location>
        <begin position="67"/>
        <end position="90"/>
    </location>
</feature>
<name>A0A851HD19_9MOLU</name>
<keyword evidence="11" id="KW-1185">Reference proteome</keyword>
<keyword evidence="7 8" id="KW-0472">Membrane</keyword>
<dbReference type="AlphaFoldDB" id="A0A851HD19"/>
<evidence type="ECO:0000256" key="7">
    <source>
        <dbReference type="ARBA" id="ARBA00023136"/>
    </source>
</evidence>
<keyword evidence="5 8" id="KW-0812">Transmembrane</keyword>
<protein>
    <submittedName>
        <fullName evidence="10">ABC transporter permease</fullName>
    </submittedName>
</protein>
<dbReference type="GO" id="GO:0055085">
    <property type="term" value="P:transmembrane transport"/>
    <property type="evidence" value="ECO:0007669"/>
    <property type="project" value="InterPro"/>
</dbReference>
<keyword evidence="6 8" id="KW-1133">Transmembrane helix</keyword>
<evidence type="ECO:0000313" key="11">
    <source>
        <dbReference type="Proteomes" id="UP000568109"/>
    </source>
</evidence>
<dbReference type="Gene3D" id="1.10.3720.10">
    <property type="entry name" value="MetI-like"/>
    <property type="match status" value="1"/>
</dbReference>
<sequence length="282" mass="32182">MSSSNTNKTNKIYKWLSLPYFIIIISLVIVPIFIIVFDSFQQYKEQNLVPMGFTTEYYQNFYKNLNFIYVLLRSISIAVIATVLIILLSYPLAYIVSKRHPLIQPILVLLINGTIWINMILKTQALVQIFSLIERFLNIRILESDIAMFIGYIYLFLPYMFVSIYLSIVKIDPNLVEAAKDLGANEKQIFTKIIFPLSLPGVLAGTVLILLQIVTNIVVPKYLGPTTVTSISELIENTTFLNGDIKSACVMAVNLTLLMFLILTFFKNSNKYKGNNDYAKEK</sequence>
<comment type="subcellular location">
    <subcellularLocation>
        <location evidence="1 8">Cell membrane</location>
        <topology evidence="1 8">Multi-pass membrane protein</topology>
    </subcellularLocation>
</comment>
<accession>A0A851HD19</accession>
<dbReference type="PANTHER" id="PTHR42929:SF1">
    <property type="entry name" value="INNER MEMBRANE ABC TRANSPORTER PERMEASE PROTEIN YDCU-RELATED"/>
    <property type="match status" value="1"/>
</dbReference>
<feature type="transmembrane region" description="Helical" evidence="8">
    <location>
        <begin position="102"/>
        <end position="121"/>
    </location>
</feature>
<proteinExistence type="inferred from homology"/>
<feature type="transmembrane region" description="Helical" evidence="8">
    <location>
        <begin position="146"/>
        <end position="168"/>
    </location>
</feature>
<dbReference type="PANTHER" id="PTHR42929">
    <property type="entry name" value="INNER MEMBRANE ABC TRANSPORTER PERMEASE PROTEIN YDCU-RELATED-RELATED"/>
    <property type="match status" value="1"/>
</dbReference>
<comment type="similarity">
    <text evidence="2">Belongs to the binding-protein-dependent transport system permease family. CysTW subfamily.</text>
</comment>
<dbReference type="Pfam" id="PF00528">
    <property type="entry name" value="BPD_transp_1"/>
    <property type="match status" value="1"/>
</dbReference>
<keyword evidence="3 8" id="KW-0813">Transport</keyword>
<dbReference type="InterPro" id="IPR035906">
    <property type="entry name" value="MetI-like_sf"/>
</dbReference>
<organism evidence="10 11">
    <name type="scientific">Candidatus Phytoplasma pruni</name>
    <dbReference type="NCBI Taxonomy" id="479893"/>
    <lineage>
        <taxon>Bacteria</taxon>
        <taxon>Bacillati</taxon>
        <taxon>Mycoplasmatota</taxon>
        <taxon>Mollicutes</taxon>
        <taxon>Acholeplasmatales</taxon>
        <taxon>Acholeplasmataceae</taxon>
        <taxon>Candidatus Phytoplasma</taxon>
        <taxon>16SrIII (X-disease group)</taxon>
    </lineage>
</organism>
<reference evidence="10 11" key="1">
    <citation type="submission" date="2020-06" db="EMBL/GenBank/DDBJ databases">
        <title>Draft genome sequence of Candidatus Phytoplasma pruni (X-disease group, subgroup 16SrIII-B) strain ChTDIII from Argentina.</title>
        <authorList>
            <person name="Fernandez F.D."/>
            <person name="Zuebert C."/>
            <person name="Huettel B."/>
            <person name="Kube M."/>
            <person name="Conci L.R."/>
        </authorList>
    </citation>
    <scope>NUCLEOTIDE SEQUENCE [LARGE SCALE GENOMIC DNA]</scope>
    <source>
        <strain evidence="10 11">ChTDIII</strain>
    </source>
</reference>
<dbReference type="SUPFAM" id="SSF161098">
    <property type="entry name" value="MetI-like"/>
    <property type="match status" value="1"/>
</dbReference>
<dbReference type="CDD" id="cd06261">
    <property type="entry name" value="TM_PBP2"/>
    <property type="match status" value="1"/>
</dbReference>
<evidence type="ECO:0000256" key="2">
    <source>
        <dbReference type="ARBA" id="ARBA00007069"/>
    </source>
</evidence>
<evidence type="ECO:0000256" key="4">
    <source>
        <dbReference type="ARBA" id="ARBA00022475"/>
    </source>
</evidence>
<evidence type="ECO:0000256" key="1">
    <source>
        <dbReference type="ARBA" id="ARBA00004651"/>
    </source>
</evidence>
<dbReference type="EMBL" id="JABUOH010000053">
    <property type="protein sequence ID" value="NWN45965.1"/>
    <property type="molecule type" value="Genomic_DNA"/>
</dbReference>
<gene>
    <name evidence="10" type="ORF">HR065_02625</name>
</gene>
<dbReference type="GO" id="GO:0005886">
    <property type="term" value="C:plasma membrane"/>
    <property type="evidence" value="ECO:0007669"/>
    <property type="project" value="UniProtKB-SubCell"/>
</dbReference>
<evidence type="ECO:0000256" key="8">
    <source>
        <dbReference type="RuleBase" id="RU363032"/>
    </source>
</evidence>
<evidence type="ECO:0000313" key="10">
    <source>
        <dbReference type="EMBL" id="NWN45965.1"/>
    </source>
</evidence>
<feature type="transmembrane region" description="Helical" evidence="8">
    <location>
        <begin position="245"/>
        <end position="266"/>
    </location>
</feature>
<feature type="domain" description="ABC transmembrane type-1" evidence="9">
    <location>
        <begin position="71"/>
        <end position="263"/>
    </location>
</feature>
<evidence type="ECO:0000256" key="5">
    <source>
        <dbReference type="ARBA" id="ARBA00022692"/>
    </source>
</evidence>
<dbReference type="RefSeq" id="WP_178734350.1">
    <property type="nucleotide sequence ID" value="NZ_JABUOH010000053.1"/>
</dbReference>
<feature type="transmembrane region" description="Helical" evidence="8">
    <location>
        <begin position="12"/>
        <end position="37"/>
    </location>
</feature>
<dbReference type="PROSITE" id="PS50928">
    <property type="entry name" value="ABC_TM1"/>
    <property type="match status" value="1"/>
</dbReference>
<dbReference type="Proteomes" id="UP000568109">
    <property type="component" value="Unassembled WGS sequence"/>
</dbReference>
<evidence type="ECO:0000256" key="3">
    <source>
        <dbReference type="ARBA" id="ARBA00022448"/>
    </source>
</evidence>
<feature type="transmembrane region" description="Helical" evidence="8">
    <location>
        <begin position="189"/>
        <end position="214"/>
    </location>
</feature>
<dbReference type="InterPro" id="IPR000515">
    <property type="entry name" value="MetI-like"/>
</dbReference>
<keyword evidence="4" id="KW-1003">Cell membrane</keyword>
<evidence type="ECO:0000256" key="6">
    <source>
        <dbReference type="ARBA" id="ARBA00022989"/>
    </source>
</evidence>
<evidence type="ECO:0000259" key="9">
    <source>
        <dbReference type="PROSITE" id="PS50928"/>
    </source>
</evidence>